<feature type="compositionally biased region" description="Basic and acidic residues" evidence="1">
    <location>
        <begin position="117"/>
        <end position="139"/>
    </location>
</feature>
<dbReference type="Proteomes" id="UP000693970">
    <property type="component" value="Unassembled WGS sequence"/>
</dbReference>
<keyword evidence="3" id="KW-1185">Reference proteome</keyword>
<sequence length="478" mass="52809">MDKNPDDEEEDNNNDENNEDNRREGVAPDHEQTSDDGGDDFDNGISYEPNEEEEESSSSVSDLSDTILQHPAESSVEGDLRSPMPLASGVTKKRVPVRTRTTKSPKKAPDEAVPQRQSKEHSNAHPQFKFDGDAKQQREYDCDSDEASYYNLGWEFKRRRLVTAEPKRELLPGNTRPQSSINLPTVDFDRIAASTSWGERVLFDTLSTEQVDELVGYANTLAEEMAVTFDTSMTTSSSKGDESGYNIQMNDSFPSQMLLGNLNPRQQNPMASVSSGPPMPLSWLKYIQTRAAKQVTEHASMKAAESRLGDSAAVAVGMAVEDAITASLFPLAGLHVLRCRALEHMAETEDSDSFPAECNKIQTAVHPITGESVTLNMEQIAWKTENAFDEWTLPPDEAIMKLLEQGLTSNPTYHFLAEPCRQLKTGSPAEAEGLASSTPSSANIIDAERIMHWSKRLNVAPSIIAAHPEVMRIFMNPS</sequence>
<feature type="compositionally biased region" description="Basic residues" evidence="1">
    <location>
        <begin position="91"/>
        <end position="106"/>
    </location>
</feature>
<evidence type="ECO:0000256" key="1">
    <source>
        <dbReference type="SAM" id="MobiDB-lite"/>
    </source>
</evidence>
<dbReference type="OrthoDB" id="49618at2759"/>
<feature type="region of interest" description="Disordered" evidence="1">
    <location>
        <begin position="1"/>
        <end position="139"/>
    </location>
</feature>
<dbReference type="EMBL" id="JAGRRH010000025">
    <property type="protein sequence ID" value="KAG7341870.1"/>
    <property type="molecule type" value="Genomic_DNA"/>
</dbReference>
<evidence type="ECO:0000313" key="2">
    <source>
        <dbReference type="EMBL" id="KAG7341870.1"/>
    </source>
</evidence>
<feature type="compositionally biased region" description="Basic and acidic residues" evidence="1">
    <location>
        <begin position="19"/>
        <end position="33"/>
    </location>
</feature>
<name>A0A9K3KDY4_9STRA</name>
<proteinExistence type="predicted"/>
<organism evidence="2 3">
    <name type="scientific">Nitzschia inconspicua</name>
    <dbReference type="NCBI Taxonomy" id="303405"/>
    <lineage>
        <taxon>Eukaryota</taxon>
        <taxon>Sar</taxon>
        <taxon>Stramenopiles</taxon>
        <taxon>Ochrophyta</taxon>
        <taxon>Bacillariophyta</taxon>
        <taxon>Bacillariophyceae</taxon>
        <taxon>Bacillariophycidae</taxon>
        <taxon>Bacillariales</taxon>
        <taxon>Bacillariaceae</taxon>
        <taxon>Nitzschia</taxon>
    </lineage>
</organism>
<comment type="caution">
    <text evidence="2">The sequence shown here is derived from an EMBL/GenBank/DDBJ whole genome shotgun (WGS) entry which is preliminary data.</text>
</comment>
<evidence type="ECO:0000313" key="3">
    <source>
        <dbReference type="Proteomes" id="UP000693970"/>
    </source>
</evidence>
<accession>A0A9K3KDY4</accession>
<reference evidence="2" key="2">
    <citation type="submission" date="2021-04" db="EMBL/GenBank/DDBJ databases">
        <authorList>
            <person name="Podell S."/>
        </authorList>
    </citation>
    <scope>NUCLEOTIDE SEQUENCE</scope>
    <source>
        <strain evidence="2">Hildebrandi</strain>
    </source>
</reference>
<gene>
    <name evidence="2" type="ORF">IV203_006962</name>
</gene>
<reference evidence="2" key="1">
    <citation type="journal article" date="2021" name="Sci. Rep.">
        <title>Diploid genomic architecture of Nitzschia inconspicua, an elite biomass production diatom.</title>
        <authorList>
            <person name="Oliver A."/>
            <person name="Podell S."/>
            <person name="Pinowska A."/>
            <person name="Traller J.C."/>
            <person name="Smith S.R."/>
            <person name="McClure R."/>
            <person name="Beliaev A."/>
            <person name="Bohutskyi P."/>
            <person name="Hill E.A."/>
            <person name="Rabines A."/>
            <person name="Zheng H."/>
            <person name="Allen L.Z."/>
            <person name="Kuo A."/>
            <person name="Grigoriev I.V."/>
            <person name="Allen A.E."/>
            <person name="Hazlebeck D."/>
            <person name="Allen E.E."/>
        </authorList>
    </citation>
    <scope>NUCLEOTIDE SEQUENCE</scope>
    <source>
        <strain evidence="2">Hildebrandi</strain>
    </source>
</reference>
<protein>
    <submittedName>
        <fullName evidence="2">Uncharacterized protein</fullName>
    </submittedName>
</protein>
<feature type="compositionally biased region" description="Acidic residues" evidence="1">
    <location>
        <begin position="1"/>
        <end position="18"/>
    </location>
</feature>
<dbReference type="AlphaFoldDB" id="A0A9K3KDY4"/>